<feature type="compositionally biased region" description="Low complexity" evidence="4">
    <location>
        <begin position="65"/>
        <end position="78"/>
    </location>
</feature>
<dbReference type="PROSITE" id="PS50297">
    <property type="entry name" value="ANK_REP_REGION"/>
    <property type="match status" value="6"/>
</dbReference>
<feature type="repeat" description="ANK" evidence="3">
    <location>
        <begin position="210"/>
        <end position="239"/>
    </location>
</feature>
<keyword evidence="7" id="KW-1185">Reference proteome</keyword>
<sequence>MKETFPREKGSRAKNKTVSIARLSKVSETDGQVQEASSQSHSQLETKSDPRNDGSDSRDPRQAASSDSGSHSVWSGGSNSVCDQAKLEHLGRSSCFVRKRRQMLRNTDIDLSGRLMSLHSAAATGRGDKISRLLDLKAQVDEVSDSGQTPLHCAAEAGMYEMVQLLLDMRAAVNVSDAGGMTALCLAVQSGNEAVVTHLISNGADTGISTALHFAAEGGHCEILKSLLHSEATVDEPDGDGLTALCFAARAGQKLAAMTLLTEKAKVDGLRPARLADSAGRTPLFLAAEAGHWEVVAHLLTRRANANGNVSADGRTAVMHLAIETAPEWVACQLVERKAKVNARNSSGETPLHLAAKSSTGETEWLQRLRVLRPNVDINATAEDGRTALMIVAEAGKFQHVKSLVISERADVNCSSKAGHTALSYAACAGHWEVVALLLQWRACADASPDGKTSLHLAIEAGPPECPQWVVNQLLKHSANVNAKTEDGETVLHFAARSSTKGEDFDKLLELAHGILDAISAKDGCTALMLTAQAGKIREVRSLVDRKADVNKSNYDGETALHLAAKTSDTMASLHITEALCSAPGIDLQCATTHLGLTALHVASEIGRRDVVVQLLDCRANINKPTKESYSALGLAVVHDHSDVFEGLLQQKANINAGGRNPLSLAAEVGRCKMLRRMLDPKMHPSDKNKEEALIAAAKNSEWQAVELLLEEGAEPSARTVDQQTILHLTLKARPTNVSVVQKLLDLGADIGAEDSFNVKPLDLALERSLAESFVLPKNRSLFIALIRSGGPLALEWLEKWPVHANVRCTDGEPLELKRANLRERLRAVIAPEDKIQEVHLCAKPLQKMGLTGASPSGGFGGPVDQDLERGEDGRSKCAARGSARHSVRSICSRDSEASFCTDKGASRKSDKPNQLVVKKMDIDPSSRSMFTAPPVVVQLRVLEGMSAADACHLELLKSLAEAPNKAVFQTDAVEAVVSAAWQQYRLQTVLEATFSILTVILLCVASYSSKIGQSASAGALWGIFALHIKRTVEEVWQYVHCTTCGKVHRARCLDFDNIADLVYLLVGWIAGVRQMLQDELEKPFMPCFCALAWIRALYTLRGESWLGPRLLPILSAIQDTKAIILVTAICTFAATHAYYCLQIRQSPSPLHAVYVAFLRVVRLSVFDESNLNEFETTYGEDFNISEGDISDGFAEDEPAFDFDYMWIHGLFHATRIGITILLMNLSIGVLGQNFELYQDQSPQLFQRARARMMWELGRRPWKFWTQVCEQSDQKKKPSKQTGTCWSCSRPPTPIAVGCWVCWICVSWIFNFPAIAAAFIASMLMCLLLCVCSKKFRKVGEGQAKASSGRYGVRGEQADRCMIWVLTRNDIPPEGFRSIRTDLKMQMQKLERMIRRAVRENLQTGLQDIECIKVALDELKESVTDKESATAA</sequence>
<feature type="compositionally biased region" description="Polar residues" evidence="4">
    <location>
        <begin position="29"/>
        <end position="43"/>
    </location>
</feature>
<dbReference type="InterPro" id="IPR002110">
    <property type="entry name" value="Ankyrin_rpt"/>
</dbReference>
<dbReference type="PANTHER" id="PTHR24123:SF33">
    <property type="entry name" value="PROTEIN HOS4"/>
    <property type="match status" value="1"/>
</dbReference>
<dbReference type="SUPFAM" id="SSF48403">
    <property type="entry name" value="Ankyrin repeat"/>
    <property type="match status" value="2"/>
</dbReference>
<feature type="repeat" description="ANK" evidence="3">
    <location>
        <begin position="450"/>
        <end position="486"/>
    </location>
</feature>
<feature type="repeat" description="ANK" evidence="3">
    <location>
        <begin position="523"/>
        <end position="555"/>
    </location>
</feature>
<dbReference type="PROSITE" id="PS50088">
    <property type="entry name" value="ANK_REPEAT"/>
    <property type="match status" value="9"/>
</dbReference>
<evidence type="ECO:0000313" key="7">
    <source>
        <dbReference type="Proteomes" id="UP000186817"/>
    </source>
</evidence>
<feature type="repeat" description="ANK" evidence="3">
    <location>
        <begin position="595"/>
        <end position="627"/>
    </location>
</feature>
<keyword evidence="5" id="KW-0472">Membrane</keyword>
<dbReference type="OrthoDB" id="415033at2759"/>
<proteinExistence type="predicted"/>
<feature type="repeat" description="ANK" evidence="3">
    <location>
        <begin position="279"/>
        <end position="311"/>
    </location>
</feature>
<evidence type="ECO:0000256" key="5">
    <source>
        <dbReference type="SAM" id="Phobius"/>
    </source>
</evidence>
<dbReference type="InterPro" id="IPR051165">
    <property type="entry name" value="Multifunctional_ANK_Repeat"/>
</dbReference>
<gene>
    <name evidence="6" type="primary">Ank3</name>
    <name evidence="6" type="ORF">AK812_SmicGene14467</name>
</gene>
<keyword evidence="5" id="KW-1133">Transmembrane helix</keyword>
<accession>A0A1Q9E5H4</accession>
<feature type="repeat" description="ANK" evidence="3">
    <location>
        <begin position="179"/>
        <end position="211"/>
    </location>
</feature>
<name>A0A1Q9E5H4_SYMMI</name>
<dbReference type="EMBL" id="LSRX01000258">
    <property type="protein sequence ID" value="OLQ02672.1"/>
    <property type="molecule type" value="Genomic_DNA"/>
</dbReference>
<evidence type="ECO:0000256" key="1">
    <source>
        <dbReference type="ARBA" id="ARBA00022737"/>
    </source>
</evidence>
<comment type="caution">
    <text evidence="6">The sequence shown here is derived from an EMBL/GenBank/DDBJ whole genome shotgun (WGS) entry which is preliminary data.</text>
</comment>
<keyword evidence="5" id="KW-0812">Transmembrane</keyword>
<feature type="compositionally biased region" description="Basic and acidic residues" evidence="4">
    <location>
        <begin position="867"/>
        <end position="876"/>
    </location>
</feature>
<dbReference type="Gene3D" id="1.25.40.20">
    <property type="entry name" value="Ankyrin repeat-containing domain"/>
    <property type="match status" value="6"/>
</dbReference>
<evidence type="ECO:0000256" key="4">
    <source>
        <dbReference type="SAM" id="MobiDB-lite"/>
    </source>
</evidence>
<feature type="repeat" description="ANK" evidence="3">
    <location>
        <begin position="384"/>
        <end position="417"/>
    </location>
</feature>
<feature type="compositionally biased region" description="Basic and acidic residues" evidence="4">
    <location>
        <begin position="44"/>
        <end position="61"/>
    </location>
</feature>
<dbReference type="InterPro" id="IPR036770">
    <property type="entry name" value="Ankyrin_rpt-contain_sf"/>
</dbReference>
<dbReference type="Proteomes" id="UP000186817">
    <property type="component" value="Unassembled WGS sequence"/>
</dbReference>
<feature type="transmembrane region" description="Helical" evidence="5">
    <location>
        <begin position="1308"/>
        <end position="1331"/>
    </location>
</feature>
<feature type="region of interest" description="Disordered" evidence="4">
    <location>
        <begin position="1"/>
        <end position="78"/>
    </location>
</feature>
<dbReference type="PRINTS" id="PR01415">
    <property type="entry name" value="ANKYRIN"/>
</dbReference>
<dbReference type="Pfam" id="PF12796">
    <property type="entry name" value="Ank_2"/>
    <property type="match status" value="5"/>
</dbReference>
<dbReference type="Pfam" id="PF00023">
    <property type="entry name" value="Ank"/>
    <property type="match status" value="1"/>
</dbReference>
<feature type="region of interest" description="Disordered" evidence="4">
    <location>
        <begin position="853"/>
        <end position="880"/>
    </location>
</feature>
<evidence type="ECO:0000313" key="6">
    <source>
        <dbReference type="EMBL" id="OLQ02672.1"/>
    </source>
</evidence>
<reference evidence="6 7" key="1">
    <citation type="submission" date="2016-02" db="EMBL/GenBank/DDBJ databases">
        <title>Genome analysis of coral dinoflagellate symbionts highlights evolutionary adaptations to a symbiotic lifestyle.</title>
        <authorList>
            <person name="Aranda M."/>
            <person name="Li Y."/>
            <person name="Liew Y.J."/>
            <person name="Baumgarten S."/>
            <person name="Simakov O."/>
            <person name="Wilson M."/>
            <person name="Piel J."/>
            <person name="Ashoor H."/>
            <person name="Bougouffa S."/>
            <person name="Bajic V.B."/>
            <person name="Ryu T."/>
            <person name="Ravasi T."/>
            <person name="Bayer T."/>
            <person name="Micklem G."/>
            <person name="Kim H."/>
            <person name="Bhak J."/>
            <person name="Lajeunesse T.C."/>
            <person name="Voolstra C.R."/>
        </authorList>
    </citation>
    <scope>NUCLEOTIDE SEQUENCE [LARGE SCALE GENOMIC DNA]</scope>
    <source>
        <strain evidence="6 7">CCMP2467</strain>
    </source>
</reference>
<feature type="repeat" description="ANK" evidence="3">
    <location>
        <begin position="722"/>
        <end position="756"/>
    </location>
</feature>
<keyword evidence="1" id="KW-0677">Repeat</keyword>
<evidence type="ECO:0000256" key="2">
    <source>
        <dbReference type="ARBA" id="ARBA00023043"/>
    </source>
</evidence>
<dbReference type="SMART" id="SM00248">
    <property type="entry name" value="ANK"/>
    <property type="match status" value="19"/>
</dbReference>
<protein>
    <submittedName>
        <fullName evidence="6">Ankyrin-3</fullName>
    </submittedName>
</protein>
<organism evidence="6 7">
    <name type="scientific">Symbiodinium microadriaticum</name>
    <name type="common">Dinoflagellate</name>
    <name type="synonym">Zooxanthella microadriatica</name>
    <dbReference type="NCBI Taxonomy" id="2951"/>
    <lineage>
        <taxon>Eukaryota</taxon>
        <taxon>Sar</taxon>
        <taxon>Alveolata</taxon>
        <taxon>Dinophyceae</taxon>
        <taxon>Suessiales</taxon>
        <taxon>Symbiodiniaceae</taxon>
        <taxon>Symbiodinium</taxon>
    </lineage>
</organism>
<feature type="repeat" description="ANK" evidence="3">
    <location>
        <begin position="146"/>
        <end position="178"/>
    </location>
</feature>
<evidence type="ECO:0000256" key="3">
    <source>
        <dbReference type="PROSITE-ProRule" id="PRU00023"/>
    </source>
</evidence>
<feature type="compositionally biased region" description="Basic and acidic residues" evidence="4">
    <location>
        <begin position="1"/>
        <end position="11"/>
    </location>
</feature>
<dbReference type="PANTHER" id="PTHR24123">
    <property type="entry name" value="ANKYRIN REPEAT-CONTAINING"/>
    <property type="match status" value="1"/>
</dbReference>
<keyword evidence="2 3" id="KW-0040">ANK repeat</keyword>